<dbReference type="InterPro" id="IPR029052">
    <property type="entry name" value="Metallo-depent_PP-like"/>
</dbReference>
<dbReference type="OrthoDB" id="5469761at2"/>
<dbReference type="PANTHER" id="PTHR11575:SF24">
    <property type="entry name" value="5'-NUCLEOTIDASE"/>
    <property type="match status" value="1"/>
</dbReference>
<evidence type="ECO:0000313" key="3">
    <source>
        <dbReference type="Proteomes" id="UP000232163"/>
    </source>
</evidence>
<evidence type="ECO:0000313" key="2">
    <source>
        <dbReference type="EMBL" id="PIO44493.1"/>
    </source>
</evidence>
<protein>
    <recommendedName>
        <fullName evidence="1">Calcineurin-like phosphoesterase domain-containing protein</fullName>
    </recommendedName>
</protein>
<gene>
    <name evidence="2" type="ORF">B5P45_11465</name>
</gene>
<dbReference type="Proteomes" id="UP000232163">
    <property type="component" value="Unassembled WGS sequence"/>
</dbReference>
<organism evidence="2 3">
    <name type="scientific">Phyllobacterium zundukense</name>
    <dbReference type="NCBI Taxonomy" id="1867719"/>
    <lineage>
        <taxon>Bacteria</taxon>
        <taxon>Pseudomonadati</taxon>
        <taxon>Pseudomonadota</taxon>
        <taxon>Alphaproteobacteria</taxon>
        <taxon>Hyphomicrobiales</taxon>
        <taxon>Phyllobacteriaceae</taxon>
        <taxon>Phyllobacterium</taxon>
    </lineage>
</organism>
<accession>A0A2N9VYC5</accession>
<dbReference type="GO" id="GO:0009166">
    <property type="term" value="P:nucleotide catabolic process"/>
    <property type="evidence" value="ECO:0007669"/>
    <property type="project" value="InterPro"/>
</dbReference>
<evidence type="ECO:0000259" key="1">
    <source>
        <dbReference type="Pfam" id="PF00149"/>
    </source>
</evidence>
<dbReference type="GO" id="GO:0016787">
    <property type="term" value="F:hydrolase activity"/>
    <property type="evidence" value="ECO:0007669"/>
    <property type="project" value="InterPro"/>
</dbReference>
<dbReference type="InterPro" id="IPR004843">
    <property type="entry name" value="Calcineurin-like_PHP"/>
</dbReference>
<sequence>MIATPGRSVLAARTNASSITTTPSQLADDLPERAPGTAIRLLATGDLLGTIIPLPATYGIGGSVHGVAQLLDQERERGAALWLDSGDLTVGGRLSLWGGNTLDDIASLPIAASAVGNHDLDEGTANLAQSAAQLSFPVLCSDREIGLPGHAVIETEAGAVGVVGITHPKLEAFSSAPGLPSDWLDRIHSNIEALRQAGARWILALLHDGVTWWPFADSFRPIQSRSNYLERVCAPWARSVDVVLSGHTLAAWTGSLHGVPAGQAHAMAGSVLPVDLLEPGGAVVHSPVRVPSVQPPRPTPASIAIQAAGRKVVGHSAKTWLSRPHAQHYLPTLLADAIRSATKADAAFVPSSQLFTQAPIDGTVAALLEGPVTELDIHRLLPFPANDILIVELLPGEFQRLVSYHDENADPANTDADILWWNWARLPAGVSRKVVDPTTVAINSFFLPLFASWLQRDPTTHNAGIDARQAIVEIFQR</sequence>
<dbReference type="RefSeq" id="WP_100002961.1">
    <property type="nucleotide sequence ID" value="NZ_CP017943.1"/>
</dbReference>
<dbReference type="EMBL" id="MZMT01000028">
    <property type="protein sequence ID" value="PIO44493.1"/>
    <property type="molecule type" value="Genomic_DNA"/>
</dbReference>
<dbReference type="SUPFAM" id="SSF55816">
    <property type="entry name" value="5'-nucleotidase (syn. UDP-sugar hydrolase), C-terminal domain"/>
    <property type="match status" value="1"/>
</dbReference>
<keyword evidence="3" id="KW-1185">Reference proteome</keyword>
<dbReference type="KEGG" id="pht:BLM14_25335"/>
<dbReference type="AlphaFoldDB" id="A0A2N9VYC5"/>
<dbReference type="Pfam" id="PF00149">
    <property type="entry name" value="Metallophos"/>
    <property type="match status" value="1"/>
</dbReference>
<dbReference type="Gene3D" id="3.60.21.10">
    <property type="match status" value="1"/>
</dbReference>
<feature type="domain" description="Calcineurin-like phosphoesterase" evidence="1">
    <location>
        <begin position="40"/>
        <end position="249"/>
    </location>
</feature>
<name>A0A2N9VYC5_9HYPH</name>
<dbReference type="InterPro" id="IPR006179">
    <property type="entry name" value="5_nucleotidase/apyrase"/>
</dbReference>
<dbReference type="SUPFAM" id="SSF56300">
    <property type="entry name" value="Metallo-dependent phosphatases"/>
    <property type="match status" value="1"/>
</dbReference>
<proteinExistence type="predicted"/>
<dbReference type="InterPro" id="IPR036907">
    <property type="entry name" value="5'-Nucleotdase_C_sf"/>
</dbReference>
<reference evidence="2 3" key="1">
    <citation type="journal article" date="2017" name="Int J Environ Stud">
        <title>Does the Miocene-Pliocene relict legume Oxytropis triphylla form nitrogen-fixing nodules with a combination of bacterial strains?</title>
        <authorList>
            <person name="Safronova V."/>
            <person name="Belimov A."/>
            <person name="Sazanova A."/>
            <person name="Kuznetsova I."/>
            <person name="Popova J."/>
            <person name="Andronov E."/>
            <person name="Verkhozina A."/>
            <person name="Tikhonovich I."/>
        </authorList>
    </citation>
    <scope>NUCLEOTIDE SEQUENCE [LARGE SCALE GENOMIC DNA]</scope>
    <source>
        <strain evidence="2 3">Tri-38</strain>
    </source>
</reference>
<comment type="caution">
    <text evidence="2">The sequence shown here is derived from an EMBL/GenBank/DDBJ whole genome shotgun (WGS) entry which is preliminary data.</text>
</comment>
<dbReference type="PANTHER" id="PTHR11575">
    <property type="entry name" value="5'-NUCLEOTIDASE-RELATED"/>
    <property type="match status" value="1"/>
</dbReference>